<evidence type="ECO:0000256" key="7">
    <source>
        <dbReference type="ARBA" id="ARBA00023150"/>
    </source>
</evidence>
<evidence type="ECO:0000256" key="1">
    <source>
        <dbReference type="ARBA" id="ARBA00022490"/>
    </source>
</evidence>
<keyword evidence="3" id="KW-0479">Metal-binding</keyword>
<dbReference type="GO" id="GO:0046872">
    <property type="term" value="F:metal ion binding"/>
    <property type="evidence" value="ECO:0007669"/>
    <property type="project" value="UniProtKB-KW"/>
</dbReference>
<dbReference type="SUPFAM" id="SSF53448">
    <property type="entry name" value="Nucleotide-diphospho-sugar transferases"/>
    <property type="match status" value="1"/>
</dbReference>
<sequence>MIKAAAYILIGGQSLRFGSPKWKAKIGDETVLNRILKSCKEFESRQVVGKEKPLQLPVPFIKDKWKIQAPIIGLQTALQKSKHDWNLIFSCDLPLITARIIDQLWKNNNKDTDVIIPVVNDMFQTTCAFYHRKLLSLCKSVIQKNRLSLNDLVHSVNYIEVDFSDQADAFLNMNTQEDLVSVKEKLK</sequence>
<keyword evidence="2" id="KW-0808">Transferase</keyword>
<reference evidence="9" key="1">
    <citation type="submission" date="2018-05" db="EMBL/GenBank/DDBJ databases">
        <authorList>
            <person name="Lanie J.A."/>
            <person name="Ng W.-L."/>
            <person name="Kazmierczak K.M."/>
            <person name="Andrzejewski T.M."/>
            <person name="Davidsen T.M."/>
            <person name="Wayne K.J."/>
            <person name="Tettelin H."/>
            <person name="Glass J.I."/>
            <person name="Rusch D."/>
            <person name="Podicherti R."/>
            <person name="Tsui H.-C.T."/>
            <person name="Winkler M.E."/>
        </authorList>
    </citation>
    <scope>NUCLEOTIDE SEQUENCE</scope>
</reference>
<keyword evidence="6" id="KW-0342">GTP-binding</keyword>
<keyword evidence="1" id="KW-0963">Cytoplasm</keyword>
<proteinExistence type="predicted"/>
<dbReference type="Pfam" id="PF12804">
    <property type="entry name" value="NTP_transf_3"/>
    <property type="match status" value="1"/>
</dbReference>
<evidence type="ECO:0000313" key="9">
    <source>
        <dbReference type="EMBL" id="SVB02975.1"/>
    </source>
</evidence>
<evidence type="ECO:0000256" key="2">
    <source>
        <dbReference type="ARBA" id="ARBA00022679"/>
    </source>
</evidence>
<dbReference type="InterPro" id="IPR013482">
    <property type="entry name" value="Molybde_CF_guanTrfase"/>
</dbReference>
<dbReference type="AlphaFoldDB" id="A0A382AN38"/>
<dbReference type="EMBL" id="UINC01026115">
    <property type="protein sequence ID" value="SVB02975.1"/>
    <property type="molecule type" value="Genomic_DNA"/>
</dbReference>
<keyword evidence="4" id="KW-0547">Nucleotide-binding</keyword>
<accession>A0A382AN38</accession>
<name>A0A382AN38_9ZZZZ</name>
<keyword evidence="5" id="KW-0460">Magnesium</keyword>
<evidence type="ECO:0000256" key="5">
    <source>
        <dbReference type="ARBA" id="ARBA00022842"/>
    </source>
</evidence>
<dbReference type="CDD" id="cd02503">
    <property type="entry name" value="MobA"/>
    <property type="match status" value="1"/>
</dbReference>
<protein>
    <recommendedName>
        <fullName evidence="8">MobA-like NTP transferase domain-containing protein</fullName>
    </recommendedName>
</protein>
<evidence type="ECO:0000256" key="3">
    <source>
        <dbReference type="ARBA" id="ARBA00022723"/>
    </source>
</evidence>
<keyword evidence="7" id="KW-0501">Molybdenum cofactor biosynthesis</keyword>
<dbReference type="PANTHER" id="PTHR19136">
    <property type="entry name" value="MOLYBDENUM COFACTOR GUANYLYLTRANSFERASE"/>
    <property type="match status" value="1"/>
</dbReference>
<gene>
    <name evidence="9" type="ORF">METZ01_LOCUS155829</name>
</gene>
<dbReference type="Gene3D" id="3.90.550.10">
    <property type="entry name" value="Spore Coat Polysaccharide Biosynthesis Protein SpsA, Chain A"/>
    <property type="match status" value="1"/>
</dbReference>
<evidence type="ECO:0000259" key="8">
    <source>
        <dbReference type="Pfam" id="PF12804"/>
    </source>
</evidence>
<evidence type="ECO:0000256" key="6">
    <source>
        <dbReference type="ARBA" id="ARBA00023134"/>
    </source>
</evidence>
<dbReference type="InterPro" id="IPR025877">
    <property type="entry name" value="MobA-like_NTP_Trfase"/>
</dbReference>
<dbReference type="GO" id="GO:0005525">
    <property type="term" value="F:GTP binding"/>
    <property type="evidence" value="ECO:0007669"/>
    <property type="project" value="UniProtKB-KW"/>
</dbReference>
<dbReference type="GO" id="GO:0006777">
    <property type="term" value="P:Mo-molybdopterin cofactor biosynthetic process"/>
    <property type="evidence" value="ECO:0007669"/>
    <property type="project" value="UniProtKB-KW"/>
</dbReference>
<dbReference type="GO" id="GO:0016779">
    <property type="term" value="F:nucleotidyltransferase activity"/>
    <property type="evidence" value="ECO:0007669"/>
    <property type="project" value="TreeGrafter"/>
</dbReference>
<organism evidence="9">
    <name type="scientific">marine metagenome</name>
    <dbReference type="NCBI Taxonomy" id="408172"/>
    <lineage>
        <taxon>unclassified sequences</taxon>
        <taxon>metagenomes</taxon>
        <taxon>ecological metagenomes</taxon>
    </lineage>
</organism>
<evidence type="ECO:0000256" key="4">
    <source>
        <dbReference type="ARBA" id="ARBA00022741"/>
    </source>
</evidence>
<dbReference type="InterPro" id="IPR029044">
    <property type="entry name" value="Nucleotide-diphossugar_trans"/>
</dbReference>
<feature type="domain" description="MobA-like NTP transferase" evidence="8">
    <location>
        <begin position="6"/>
        <end position="146"/>
    </location>
</feature>
<dbReference type="PANTHER" id="PTHR19136:SF81">
    <property type="entry name" value="MOLYBDENUM COFACTOR GUANYLYLTRANSFERASE"/>
    <property type="match status" value="1"/>
</dbReference>